<organism evidence="3 4">
    <name type="scientific">Pontibacter ummariensis</name>
    <dbReference type="NCBI Taxonomy" id="1610492"/>
    <lineage>
        <taxon>Bacteria</taxon>
        <taxon>Pseudomonadati</taxon>
        <taxon>Bacteroidota</taxon>
        <taxon>Cytophagia</taxon>
        <taxon>Cytophagales</taxon>
        <taxon>Hymenobacteraceae</taxon>
        <taxon>Pontibacter</taxon>
    </lineage>
</organism>
<reference evidence="4" key="1">
    <citation type="submission" date="2017-06" db="EMBL/GenBank/DDBJ databases">
        <authorList>
            <person name="Varghese N."/>
            <person name="Submissions S."/>
        </authorList>
    </citation>
    <scope>NUCLEOTIDE SEQUENCE [LARGE SCALE GENOMIC DNA]</scope>
    <source>
        <strain evidence="4">NKM1</strain>
    </source>
</reference>
<dbReference type="InterPro" id="IPR029058">
    <property type="entry name" value="AB_hydrolase_fold"/>
</dbReference>
<dbReference type="Gene3D" id="3.40.50.1820">
    <property type="entry name" value="alpha/beta hydrolase"/>
    <property type="match status" value="1"/>
</dbReference>
<dbReference type="Proteomes" id="UP000198432">
    <property type="component" value="Unassembled WGS sequence"/>
</dbReference>
<dbReference type="InterPro" id="IPR050471">
    <property type="entry name" value="AB_hydrolase"/>
</dbReference>
<gene>
    <name evidence="3" type="ORF">SAMN06296052_11643</name>
</gene>
<evidence type="ECO:0000256" key="1">
    <source>
        <dbReference type="ARBA" id="ARBA00038128"/>
    </source>
</evidence>
<dbReference type="EMBL" id="FZOQ01000016">
    <property type="protein sequence ID" value="SNS89858.1"/>
    <property type="molecule type" value="Genomic_DNA"/>
</dbReference>
<evidence type="ECO:0000259" key="2">
    <source>
        <dbReference type="Pfam" id="PF00561"/>
    </source>
</evidence>
<dbReference type="PRINTS" id="PR00412">
    <property type="entry name" value="EPOXHYDRLASE"/>
</dbReference>
<dbReference type="OrthoDB" id="2247630at2"/>
<dbReference type="PANTHER" id="PTHR43433">
    <property type="entry name" value="HYDROLASE, ALPHA/BETA FOLD FAMILY PROTEIN"/>
    <property type="match status" value="1"/>
</dbReference>
<keyword evidence="4" id="KW-1185">Reference proteome</keyword>
<dbReference type="AlphaFoldDB" id="A0A239I962"/>
<dbReference type="RefSeq" id="WP_089320395.1">
    <property type="nucleotide sequence ID" value="NZ_FZOQ01000016.1"/>
</dbReference>
<protein>
    <submittedName>
        <fullName evidence="3">Pimeloyl-ACP methyl ester carboxylesterase</fullName>
    </submittedName>
</protein>
<dbReference type="InterPro" id="IPR000073">
    <property type="entry name" value="AB_hydrolase_1"/>
</dbReference>
<dbReference type="PRINTS" id="PR00111">
    <property type="entry name" value="ABHYDROLASE"/>
</dbReference>
<dbReference type="FunFam" id="3.40.50.1820:FF:000205">
    <property type="entry name" value="Non-haem bromoperoxidase BPO-A2"/>
    <property type="match status" value="1"/>
</dbReference>
<name>A0A239I962_9BACT</name>
<evidence type="ECO:0000313" key="4">
    <source>
        <dbReference type="Proteomes" id="UP000198432"/>
    </source>
</evidence>
<dbReference type="PANTHER" id="PTHR43433:SF4">
    <property type="entry name" value="NON-HEME CHLOROPEROXIDASE-RELATED"/>
    <property type="match status" value="1"/>
</dbReference>
<dbReference type="InterPro" id="IPR000639">
    <property type="entry name" value="Epox_hydrolase-like"/>
</dbReference>
<comment type="similarity">
    <text evidence="1">Belongs to the AB hydrolase superfamily. Bacterial non-heme haloperoxidase / perhydrolase family.</text>
</comment>
<sequence>MPFIKTDDVQKVEHVHLHYQDCGRGQPVILIHGWPLSHRMWEHQVQAIVDAGFRCISYDRRGFGDSDRPWNNYDYNSLALDLRHLIQHLNLWDCVLVGFSMGGGEVVRYLSMFGNDRINKAVLISSIIPMVKKTDDNPKGVPEEKLNSIMDALENKRVTFLAEFGKLFYNYEDNREKVSEEQLRYDWTIASFASPRGTIETARAWANTDFRSELRNVSVPTLIIHGDADQIVPIETSSEQSSKEIRNNKYIVIKDGPHGLFVTHQEELNQHLLSFLRQ</sequence>
<dbReference type="GO" id="GO:0003824">
    <property type="term" value="F:catalytic activity"/>
    <property type="evidence" value="ECO:0007669"/>
    <property type="project" value="InterPro"/>
</dbReference>
<accession>A0A239I962</accession>
<dbReference type="Pfam" id="PF00561">
    <property type="entry name" value="Abhydrolase_1"/>
    <property type="match status" value="1"/>
</dbReference>
<feature type="domain" description="AB hydrolase-1" evidence="2">
    <location>
        <begin position="27"/>
        <end position="264"/>
    </location>
</feature>
<evidence type="ECO:0000313" key="3">
    <source>
        <dbReference type="EMBL" id="SNS89858.1"/>
    </source>
</evidence>
<proteinExistence type="inferred from homology"/>
<dbReference type="SUPFAM" id="SSF53474">
    <property type="entry name" value="alpha/beta-Hydrolases"/>
    <property type="match status" value="1"/>
</dbReference>